<evidence type="ECO:0000313" key="1">
    <source>
        <dbReference type="EMBL" id="KAF0774141.1"/>
    </source>
</evidence>
<dbReference type="SUPFAM" id="SSF64268">
    <property type="entry name" value="PX domain"/>
    <property type="match status" value="1"/>
</dbReference>
<name>A0A6A5AUM2_APHAT</name>
<organism evidence="1 2">
    <name type="scientific">Aphanomyces astaci</name>
    <name type="common">Crayfish plague agent</name>
    <dbReference type="NCBI Taxonomy" id="112090"/>
    <lineage>
        <taxon>Eukaryota</taxon>
        <taxon>Sar</taxon>
        <taxon>Stramenopiles</taxon>
        <taxon>Oomycota</taxon>
        <taxon>Saprolegniomycetes</taxon>
        <taxon>Saprolegniales</taxon>
        <taxon>Verrucalvaceae</taxon>
        <taxon>Aphanomyces</taxon>
    </lineage>
</organism>
<proteinExistence type="predicted"/>
<sequence length="133" mass="15329">MALPEPYVTQRNLKLVLVEDYVRLASFVKSDPFSVSPLGYYKSPDGFDMYIHSSLRPILHGYVFECTLGSVDRPSHLKRWKIHRRYRHFDMLLSRLMDPSSSSSSSAAAAARWPSLSGSYLQMFRAKHCKDRL</sequence>
<gene>
    <name evidence="1" type="ORF">AaE_002091</name>
</gene>
<evidence type="ECO:0008006" key="3">
    <source>
        <dbReference type="Google" id="ProtNLM"/>
    </source>
</evidence>
<protein>
    <recommendedName>
        <fullName evidence="3">PX domain-containing protein</fullName>
    </recommendedName>
</protein>
<evidence type="ECO:0000313" key="2">
    <source>
        <dbReference type="Proteomes" id="UP000469452"/>
    </source>
</evidence>
<feature type="non-terminal residue" evidence="1">
    <location>
        <position position="133"/>
    </location>
</feature>
<dbReference type="EMBL" id="VJMI01004250">
    <property type="protein sequence ID" value="KAF0774141.1"/>
    <property type="molecule type" value="Genomic_DNA"/>
</dbReference>
<dbReference type="AlphaFoldDB" id="A0A6A5AUM2"/>
<dbReference type="Proteomes" id="UP000469452">
    <property type="component" value="Unassembled WGS sequence"/>
</dbReference>
<reference evidence="1 2" key="1">
    <citation type="submission" date="2019-06" db="EMBL/GenBank/DDBJ databases">
        <title>Genomics analysis of Aphanomyces spp. identifies a new class of oomycete effector associated with host adaptation.</title>
        <authorList>
            <person name="Gaulin E."/>
        </authorList>
    </citation>
    <scope>NUCLEOTIDE SEQUENCE [LARGE SCALE GENOMIC DNA]</scope>
    <source>
        <strain evidence="1 2">E</strain>
    </source>
</reference>
<comment type="caution">
    <text evidence="1">The sequence shown here is derived from an EMBL/GenBank/DDBJ whole genome shotgun (WGS) entry which is preliminary data.</text>
</comment>
<dbReference type="InterPro" id="IPR036871">
    <property type="entry name" value="PX_dom_sf"/>
</dbReference>
<accession>A0A6A5AUM2</accession>
<dbReference type="GO" id="GO:0035091">
    <property type="term" value="F:phosphatidylinositol binding"/>
    <property type="evidence" value="ECO:0007669"/>
    <property type="project" value="InterPro"/>
</dbReference>